<dbReference type="CDD" id="cd20175">
    <property type="entry name" value="ThyX"/>
    <property type="match status" value="1"/>
</dbReference>
<dbReference type="PANTHER" id="PTHR34934:SF1">
    <property type="entry name" value="FLAVIN-DEPENDENT THYMIDYLATE SYNTHASE"/>
    <property type="match status" value="1"/>
</dbReference>
<gene>
    <name evidence="1" type="ORF">A2480_01335</name>
</gene>
<evidence type="ECO:0000313" key="1">
    <source>
        <dbReference type="EMBL" id="OGM00835.1"/>
    </source>
</evidence>
<dbReference type="Gene3D" id="3.30.1360.170">
    <property type="match status" value="2"/>
</dbReference>
<dbReference type="Pfam" id="PF02511">
    <property type="entry name" value="Thy1"/>
    <property type="match status" value="2"/>
</dbReference>
<sequence>MSKFTPEECKLLEKYVSSATDDVFAVTGLTGLTGAIYARYSRAPGGFRETLLKEFINEGTVDAQRAQNLIERVLIAFGDDSVGELEGAHISFEGISMLATKELEDRRIGGSPIEQSTRYVFYDRRDNDGNWLYVRPEDVMTSSHATAYIETMDFIFSTYAELAEPMQEYYRGIKPIEQAEYDINGDGRKERLAELTDTGEIKAFRQTYKNDIRTKACDTLRYLLPLATKTNVGLFGNGRFFQGLISHCLTSDLPEAQLLGNKAHAALDQIMPCYVRRAKRNEYLAAVPIRMDQLAKKLFAEQQPDLSININLIDRGEQQIALRLMQGESVQDIMQDEADVLTLSHMLYPYTNLSLDQIRNQVRNLSSIEREEVISAYVGERKTRRDRPGRAFEAGYPYTFDLLTDWGTYKDLQRHRMTTQIRQKFSPLLGFSMPADLVTAGFANRANECHRRSVALYELLHTDFPEEASYATLHGSKVRWVMGLNDREAFHLIELRTTPQGHTSYRKVGQAMHRAIAERSPWRAAAMSFVDHNDYLWARGDSEARQRVRERELEKQTN</sequence>
<name>A0A1F7WFL3_9BACT</name>
<dbReference type="InterPro" id="IPR003669">
    <property type="entry name" value="Thymidylate_synthase_ThyX"/>
</dbReference>
<protein>
    <recommendedName>
        <fullName evidence="3">Thymidylate synthase</fullName>
    </recommendedName>
</protein>
<dbReference type="PANTHER" id="PTHR34934">
    <property type="entry name" value="FLAVIN-DEPENDENT THYMIDYLATE SYNTHASE"/>
    <property type="match status" value="1"/>
</dbReference>
<dbReference type="STRING" id="1802424.A2480_01335"/>
<dbReference type="GO" id="GO:0006231">
    <property type="term" value="P:dTMP biosynthetic process"/>
    <property type="evidence" value="ECO:0007669"/>
    <property type="project" value="InterPro"/>
</dbReference>
<dbReference type="Proteomes" id="UP000176988">
    <property type="component" value="Unassembled WGS sequence"/>
</dbReference>
<dbReference type="InterPro" id="IPR036098">
    <property type="entry name" value="Thymidylate_synthase_ThyX_sf"/>
</dbReference>
<dbReference type="GO" id="GO:0050797">
    <property type="term" value="F:thymidylate synthase (FAD) activity"/>
    <property type="evidence" value="ECO:0007669"/>
    <property type="project" value="InterPro"/>
</dbReference>
<proteinExistence type="predicted"/>
<dbReference type="PROSITE" id="PS51331">
    <property type="entry name" value="THYX"/>
    <property type="match status" value="2"/>
</dbReference>
<evidence type="ECO:0008006" key="3">
    <source>
        <dbReference type="Google" id="ProtNLM"/>
    </source>
</evidence>
<dbReference type="GO" id="GO:0070402">
    <property type="term" value="F:NADPH binding"/>
    <property type="evidence" value="ECO:0007669"/>
    <property type="project" value="TreeGrafter"/>
</dbReference>
<organism evidence="1 2">
    <name type="scientific">Candidatus Uhrbacteria bacterium RIFOXYC2_FULL_47_19</name>
    <dbReference type="NCBI Taxonomy" id="1802424"/>
    <lineage>
        <taxon>Bacteria</taxon>
        <taxon>Candidatus Uhriibacteriota</taxon>
    </lineage>
</organism>
<dbReference type="EMBL" id="MGFG01000023">
    <property type="protein sequence ID" value="OGM00835.1"/>
    <property type="molecule type" value="Genomic_DNA"/>
</dbReference>
<accession>A0A1F7WFL3</accession>
<dbReference type="GO" id="GO:0004799">
    <property type="term" value="F:thymidylate synthase activity"/>
    <property type="evidence" value="ECO:0007669"/>
    <property type="project" value="TreeGrafter"/>
</dbReference>
<dbReference type="SUPFAM" id="SSF69796">
    <property type="entry name" value="Thymidylate synthase-complementing protein Thy1"/>
    <property type="match status" value="2"/>
</dbReference>
<evidence type="ECO:0000313" key="2">
    <source>
        <dbReference type="Proteomes" id="UP000176988"/>
    </source>
</evidence>
<dbReference type="GO" id="GO:0050660">
    <property type="term" value="F:flavin adenine dinucleotide binding"/>
    <property type="evidence" value="ECO:0007669"/>
    <property type="project" value="InterPro"/>
</dbReference>
<reference evidence="1 2" key="1">
    <citation type="journal article" date="2016" name="Nat. Commun.">
        <title>Thousands of microbial genomes shed light on interconnected biogeochemical processes in an aquifer system.</title>
        <authorList>
            <person name="Anantharaman K."/>
            <person name="Brown C.T."/>
            <person name="Hug L.A."/>
            <person name="Sharon I."/>
            <person name="Castelle C.J."/>
            <person name="Probst A.J."/>
            <person name="Thomas B.C."/>
            <person name="Singh A."/>
            <person name="Wilkins M.J."/>
            <person name="Karaoz U."/>
            <person name="Brodie E.L."/>
            <person name="Williams K.H."/>
            <person name="Hubbard S.S."/>
            <person name="Banfield J.F."/>
        </authorList>
    </citation>
    <scope>NUCLEOTIDE SEQUENCE [LARGE SCALE GENOMIC DNA]</scope>
</reference>
<dbReference type="AlphaFoldDB" id="A0A1F7WFL3"/>
<comment type="caution">
    <text evidence="1">The sequence shown here is derived from an EMBL/GenBank/DDBJ whole genome shotgun (WGS) entry which is preliminary data.</text>
</comment>